<feature type="region of interest" description="Disordered" evidence="1">
    <location>
        <begin position="77"/>
        <end position="115"/>
    </location>
</feature>
<accession>A0A0S4IV26</accession>
<evidence type="ECO:0008006" key="4">
    <source>
        <dbReference type="Google" id="ProtNLM"/>
    </source>
</evidence>
<reference evidence="3" key="1">
    <citation type="submission" date="2015-09" db="EMBL/GenBank/DDBJ databases">
        <authorList>
            <consortium name="Pathogen Informatics"/>
        </authorList>
    </citation>
    <scope>NUCLEOTIDE SEQUENCE [LARGE SCALE GENOMIC DNA]</scope>
    <source>
        <strain evidence="3">Lake Konstanz</strain>
    </source>
</reference>
<keyword evidence="3" id="KW-1185">Reference proteome</keyword>
<sequence>MPPPSNRKRGRVQDVAGATKGQLQHPMMVGSQPNEPPLFAFLLSKYLRRRHEEGQQANTQVLRNTRAAGLQMIPMPSADINGRTSSSESSFATAAAGRGSVAPADGGSSPFIPDSAATSEEYLSTPVPQDDIPAVAAAPVVSSSTTQQLPTIAELLPYPLGALRDLETFVELHCAHLAAKRQLLHEEYLLDAPPTTSVILRAVGYLASAPLLRCVLMHHAYETKEYQRVLTVLDTLRRDVGKLWMRLESLLRESIFDVASSRLTSSSITKNAIFVAAFTTALRYETNKKLEALKANGPRPALLIVPSQIRVANFGVFLRGSIPKDTPIMGYAGELEEVDAYASGYRMACQKGVVIDSLMERCLCSMMNDAKFSVFANNCQFKAGTKVTGVRASSKRHIKDEELFVSYGAKFRFDLEGVAAGFSRSLAADMSWLARGVTLPELNVNSSKSE</sequence>
<feature type="compositionally biased region" description="Low complexity" evidence="1">
    <location>
        <begin position="84"/>
        <end position="96"/>
    </location>
</feature>
<evidence type="ECO:0000256" key="1">
    <source>
        <dbReference type="SAM" id="MobiDB-lite"/>
    </source>
</evidence>
<evidence type="ECO:0000313" key="2">
    <source>
        <dbReference type="EMBL" id="CUF48607.1"/>
    </source>
</evidence>
<dbReference type="InterPro" id="IPR046341">
    <property type="entry name" value="SET_dom_sf"/>
</dbReference>
<gene>
    <name evidence="2" type="ORF">BSAL_62895</name>
</gene>
<name>A0A0S4IV26_BODSA</name>
<dbReference type="OrthoDB" id="10685733at2759"/>
<protein>
    <recommendedName>
        <fullName evidence="4">SET domain-containing protein</fullName>
    </recommendedName>
</protein>
<dbReference type="VEuPathDB" id="TriTrypDB:BSAL_62895"/>
<proteinExistence type="predicted"/>
<dbReference type="Gene3D" id="2.170.270.10">
    <property type="entry name" value="SET domain"/>
    <property type="match status" value="1"/>
</dbReference>
<evidence type="ECO:0000313" key="3">
    <source>
        <dbReference type="Proteomes" id="UP000051952"/>
    </source>
</evidence>
<dbReference type="SUPFAM" id="SSF82199">
    <property type="entry name" value="SET domain"/>
    <property type="match status" value="1"/>
</dbReference>
<dbReference type="Proteomes" id="UP000051952">
    <property type="component" value="Unassembled WGS sequence"/>
</dbReference>
<organism evidence="2 3">
    <name type="scientific">Bodo saltans</name>
    <name type="common">Flagellated protozoan</name>
    <dbReference type="NCBI Taxonomy" id="75058"/>
    <lineage>
        <taxon>Eukaryota</taxon>
        <taxon>Discoba</taxon>
        <taxon>Euglenozoa</taxon>
        <taxon>Kinetoplastea</taxon>
        <taxon>Metakinetoplastina</taxon>
        <taxon>Eubodonida</taxon>
        <taxon>Bodonidae</taxon>
        <taxon>Bodo</taxon>
    </lineage>
</organism>
<dbReference type="AlphaFoldDB" id="A0A0S4IV26"/>
<dbReference type="EMBL" id="CYKH01000335">
    <property type="protein sequence ID" value="CUF48607.1"/>
    <property type="molecule type" value="Genomic_DNA"/>
</dbReference>